<evidence type="ECO:0000313" key="2">
    <source>
        <dbReference type="EMBL" id="MBW16791.1"/>
    </source>
</evidence>
<organism evidence="2">
    <name type="scientific">Melanaphis sacchari</name>
    <dbReference type="NCBI Taxonomy" id="742174"/>
    <lineage>
        <taxon>Eukaryota</taxon>
        <taxon>Metazoa</taxon>
        <taxon>Ecdysozoa</taxon>
        <taxon>Arthropoda</taxon>
        <taxon>Hexapoda</taxon>
        <taxon>Insecta</taxon>
        <taxon>Pterygota</taxon>
        <taxon>Neoptera</taxon>
        <taxon>Paraneoptera</taxon>
        <taxon>Hemiptera</taxon>
        <taxon>Sternorrhyncha</taxon>
        <taxon>Aphidomorpha</taxon>
        <taxon>Aphidoidea</taxon>
        <taxon>Aphididae</taxon>
        <taxon>Aphidini</taxon>
        <taxon>Melanaphis</taxon>
    </lineage>
</organism>
<dbReference type="GO" id="GO:0046983">
    <property type="term" value="F:protein dimerization activity"/>
    <property type="evidence" value="ECO:0007669"/>
    <property type="project" value="InterPro"/>
</dbReference>
<dbReference type="PANTHER" id="PTHR45913:SF21">
    <property type="entry name" value="DUF4371 DOMAIN-CONTAINING PROTEIN"/>
    <property type="match status" value="1"/>
</dbReference>
<evidence type="ECO:0000259" key="1">
    <source>
        <dbReference type="Pfam" id="PF05699"/>
    </source>
</evidence>
<dbReference type="EMBL" id="GFXV01004986">
    <property type="protein sequence ID" value="MBW16791.1"/>
    <property type="molecule type" value="Transcribed_RNA"/>
</dbReference>
<dbReference type="OrthoDB" id="6609767at2759"/>
<feature type="domain" description="HAT C-terminal dimerisation" evidence="1">
    <location>
        <begin position="313"/>
        <end position="370"/>
    </location>
</feature>
<dbReference type="SUPFAM" id="SSF53098">
    <property type="entry name" value="Ribonuclease H-like"/>
    <property type="match status" value="1"/>
</dbReference>
<sequence>MKSTTRGVDIYQAFINFVNKSNLSLYKLVCITTDGAPAMIGKNNGFIALCKNDNNFPNFITFHCVIHQQALCGKILNTSSIMDIAFKIANSIRSRSLQRQLFKLQLEENDSQHCDLLLHTDVRWLSRGKFLERFQCLLPEIIEFLKSRGDNYDCLTNNTWLQNLAFLTDITAHLNTLNVELQGKDGTIIELLSSINGFKSKLILFKSQLNESKLNNFPNLKDFFEKQKCTVAVEIYCSEVEKVYNEFERRFKDIQKLEPIITFMSFPFSETNNIENISTQISNFFDMDSTKFESEIIKIKSDIFLKARGSETKFWNLLSEEKYPGLRNVALQIHSYFGSTYLCETAFSHMKMIKTEFRSTLSDDHLEQCLRLAVSNYSPDYDQLVNDMQCYTSTMSKSTK</sequence>
<gene>
    <name evidence="2" type="primary">GTF2IRD2</name>
</gene>
<accession>A0A2H8TSF6</accession>
<dbReference type="InterPro" id="IPR012337">
    <property type="entry name" value="RNaseH-like_sf"/>
</dbReference>
<name>A0A2H8TSF6_9HEMI</name>
<proteinExistence type="predicted"/>
<protein>
    <submittedName>
        <fullName evidence="2">General transcription factor II-I repeat domain-containing protein 2A</fullName>
    </submittedName>
</protein>
<dbReference type="InterPro" id="IPR008906">
    <property type="entry name" value="HATC_C_dom"/>
</dbReference>
<reference evidence="2" key="1">
    <citation type="submission" date="2017-10" db="EMBL/GenBank/DDBJ databases">
        <title>Transcriptome Assembly of Sugarcane Aphid Adults.</title>
        <authorList>
            <person name="Scully E.D."/>
            <person name="Palmer N.A."/>
            <person name="Geib S.M."/>
            <person name="Sarath G."/>
            <person name="Sattler S.E."/>
        </authorList>
    </citation>
    <scope>NUCLEOTIDE SEQUENCE</scope>
    <source>
        <tissue evidence="2">Whole body</tissue>
    </source>
</reference>
<dbReference type="Pfam" id="PF05699">
    <property type="entry name" value="Dimer_Tnp_hAT"/>
    <property type="match status" value="1"/>
</dbReference>
<dbReference type="AlphaFoldDB" id="A0A2H8TSF6"/>
<dbReference type="PANTHER" id="PTHR45913">
    <property type="entry name" value="EPM2A-INTERACTING PROTEIN 1"/>
    <property type="match status" value="1"/>
</dbReference>